<evidence type="ECO:0000256" key="1">
    <source>
        <dbReference type="SAM" id="MobiDB-lite"/>
    </source>
</evidence>
<feature type="signal peptide" evidence="2">
    <location>
        <begin position="1"/>
        <end position="26"/>
    </location>
</feature>
<dbReference type="Proteomes" id="UP000322667">
    <property type="component" value="Chromosome A03"/>
</dbReference>
<sequence>MAGSNVFILIACFILLGFSSMEVSLATRNIQHVSLIEVSPITLSLFPPLPPIRSPFLPPIPPITLPPMTLAPITLTPTGTSIEEPTDPPTEKPTDPPTEVPTLP</sequence>
<dbReference type="AlphaFoldDB" id="A0A5D2R816"/>
<proteinExistence type="predicted"/>
<reference evidence="3 4" key="1">
    <citation type="submission" date="2019-07" db="EMBL/GenBank/DDBJ databases">
        <title>WGS assembly of Gossypium tomentosum.</title>
        <authorList>
            <person name="Chen Z.J."/>
            <person name="Sreedasyam A."/>
            <person name="Ando A."/>
            <person name="Song Q."/>
            <person name="De L."/>
            <person name="Hulse-Kemp A."/>
            <person name="Ding M."/>
            <person name="Ye W."/>
            <person name="Kirkbride R."/>
            <person name="Jenkins J."/>
            <person name="Plott C."/>
            <person name="Lovell J."/>
            <person name="Lin Y.-M."/>
            <person name="Vaughn R."/>
            <person name="Liu B."/>
            <person name="Li W."/>
            <person name="Simpson S."/>
            <person name="Scheffler B."/>
            <person name="Saski C."/>
            <person name="Grover C."/>
            <person name="Hu G."/>
            <person name="Conover J."/>
            <person name="Carlson J."/>
            <person name="Shu S."/>
            <person name="Boston L."/>
            <person name="Williams M."/>
            <person name="Peterson D."/>
            <person name="Mcgee K."/>
            <person name="Jones D."/>
            <person name="Wendel J."/>
            <person name="Stelly D."/>
            <person name="Grimwood J."/>
            <person name="Schmutz J."/>
        </authorList>
    </citation>
    <scope>NUCLEOTIDE SEQUENCE [LARGE SCALE GENOMIC DNA]</scope>
    <source>
        <strain evidence="3">7179.01</strain>
    </source>
</reference>
<evidence type="ECO:0000313" key="4">
    <source>
        <dbReference type="Proteomes" id="UP000322667"/>
    </source>
</evidence>
<gene>
    <name evidence="3" type="ORF">ES332_A03G180500v1</name>
</gene>
<name>A0A5D2R816_GOSTO</name>
<feature type="compositionally biased region" description="Pro residues" evidence="1">
    <location>
        <begin position="95"/>
        <end position="104"/>
    </location>
</feature>
<evidence type="ECO:0000313" key="3">
    <source>
        <dbReference type="EMBL" id="TYI36987.1"/>
    </source>
</evidence>
<feature type="chain" id="PRO_5022891087" evidence="2">
    <location>
        <begin position="27"/>
        <end position="104"/>
    </location>
</feature>
<dbReference type="EMBL" id="CM017612">
    <property type="protein sequence ID" value="TYI36987.1"/>
    <property type="molecule type" value="Genomic_DNA"/>
</dbReference>
<keyword evidence="2" id="KW-0732">Signal</keyword>
<feature type="region of interest" description="Disordered" evidence="1">
    <location>
        <begin position="74"/>
        <end position="104"/>
    </location>
</feature>
<protein>
    <submittedName>
        <fullName evidence="3">Uncharacterized protein</fullName>
    </submittedName>
</protein>
<keyword evidence="4" id="KW-1185">Reference proteome</keyword>
<accession>A0A5D2R816</accession>
<organism evidence="3 4">
    <name type="scientific">Gossypium tomentosum</name>
    <name type="common">Hawaiian cotton</name>
    <name type="synonym">Gossypium sandvicense</name>
    <dbReference type="NCBI Taxonomy" id="34277"/>
    <lineage>
        <taxon>Eukaryota</taxon>
        <taxon>Viridiplantae</taxon>
        <taxon>Streptophyta</taxon>
        <taxon>Embryophyta</taxon>
        <taxon>Tracheophyta</taxon>
        <taxon>Spermatophyta</taxon>
        <taxon>Magnoliopsida</taxon>
        <taxon>eudicotyledons</taxon>
        <taxon>Gunneridae</taxon>
        <taxon>Pentapetalae</taxon>
        <taxon>rosids</taxon>
        <taxon>malvids</taxon>
        <taxon>Malvales</taxon>
        <taxon>Malvaceae</taxon>
        <taxon>Malvoideae</taxon>
        <taxon>Gossypium</taxon>
    </lineage>
</organism>
<evidence type="ECO:0000256" key="2">
    <source>
        <dbReference type="SAM" id="SignalP"/>
    </source>
</evidence>